<dbReference type="AlphaFoldDB" id="A0A158RST5"/>
<reference evidence="1 2" key="1">
    <citation type="submission" date="2009-02" db="EMBL/GenBank/DDBJ databases">
        <title>Genome sequence of Bacillus cereus 03BB102.</title>
        <authorList>
            <person name="Dodson R.J."/>
            <person name="Jackson P."/>
            <person name="Munk A.C."/>
            <person name="Brettin T."/>
            <person name="Bruce D."/>
            <person name="Detter C."/>
            <person name="Tapia R."/>
            <person name="Han C."/>
            <person name="Sutton G."/>
            <person name="Sims D."/>
        </authorList>
    </citation>
    <scope>NUCLEOTIDE SEQUENCE [LARGE SCALE GENOMIC DNA]</scope>
    <source>
        <strain evidence="1 2">03BB102</strain>
    </source>
</reference>
<sequence length="75" mass="8610">MKLTKQEQAVVIGTFISMLGQDLVNERIDKQKLEGAIPIFNELEDNTTPKQKREAMVSLLDKTMDEFLVTNDERI</sequence>
<dbReference type="RefSeq" id="WP_000778980.1">
    <property type="nucleotide sequence ID" value="NC_012472.1"/>
</dbReference>
<evidence type="ECO:0000313" key="1">
    <source>
        <dbReference type="EMBL" id="ACO30319.1"/>
    </source>
</evidence>
<dbReference type="EMBL" id="CP001407">
    <property type="protein sequence ID" value="ACO30319.1"/>
    <property type="molecule type" value="Genomic_DNA"/>
</dbReference>
<dbReference type="PATRIC" id="fig|572264.18.peg.1859"/>
<protein>
    <submittedName>
        <fullName evidence="1">Conserved domain protein</fullName>
    </submittedName>
</protein>
<name>A0A158RST5_BACC3</name>
<organism evidence="1 2">
    <name type="scientific">Bacillus cereus (strain 03BB102)</name>
    <dbReference type="NCBI Taxonomy" id="572264"/>
    <lineage>
        <taxon>Bacteria</taxon>
        <taxon>Bacillati</taxon>
        <taxon>Bacillota</taxon>
        <taxon>Bacilli</taxon>
        <taxon>Bacillales</taxon>
        <taxon>Bacillaceae</taxon>
        <taxon>Bacillus</taxon>
        <taxon>Bacillus cereus group</taxon>
    </lineage>
</organism>
<proteinExistence type="predicted"/>
<dbReference type="KEGG" id="bcx:BCA_1915"/>
<evidence type="ECO:0000313" key="2">
    <source>
        <dbReference type="Proteomes" id="UP000002210"/>
    </source>
</evidence>
<accession>A0A158RST5</accession>
<dbReference type="Proteomes" id="UP000002210">
    <property type="component" value="Chromosome"/>
</dbReference>
<gene>
    <name evidence="1" type="ordered locus">BCA_1915</name>
</gene>